<organism evidence="2 3">
    <name type="scientific">Candidatus Scatosoma pullistercoris</name>
    <dbReference type="NCBI Taxonomy" id="2840934"/>
    <lineage>
        <taxon>Bacteria</taxon>
        <taxon>Bacillati</taxon>
        <taxon>Bacillota</taxon>
        <taxon>Clostridia</taxon>
        <taxon>Candidatus Scatosoma</taxon>
    </lineage>
</organism>
<dbReference type="SUPFAM" id="SSF51261">
    <property type="entry name" value="Duplicated hybrid motif"/>
    <property type="match status" value="1"/>
</dbReference>
<dbReference type="AlphaFoldDB" id="A0A9D1MF57"/>
<evidence type="ECO:0000256" key="1">
    <source>
        <dbReference type="SAM" id="Phobius"/>
    </source>
</evidence>
<reference evidence="2" key="2">
    <citation type="journal article" date="2021" name="PeerJ">
        <title>Extensive microbial diversity within the chicken gut microbiome revealed by metagenomics and culture.</title>
        <authorList>
            <person name="Gilroy R."/>
            <person name="Ravi A."/>
            <person name="Getino M."/>
            <person name="Pursley I."/>
            <person name="Horton D.L."/>
            <person name="Alikhan N.F."/>
            <person name="Baker D."/>
            <person name="Gharbi K."/>
            <person name="Hall N."/>
            <person name="Watson M."/>
            <person name="Adriaenssens E.M."/>
            <person name="Foster-Nyarko E."/>
            <person name="Jarju S."/>
            <person name="Secka A."/>
            <person name="Antonio M."/>
            <person name="Oren A."/>
            <person name="Chaudhuri R.R."/>
            <person name="La Ragione R."/>
            <person name="Hildebrand F."/>
            <person name="Pallen M.J."/>
        </authorList>
    </citation>
    <scope>NUCLEOTIDE SEQUENCE</scope>
    <source>
        <strain evidence="2">11687</strain>
    </source>
</reference>
<sequence>MKEENGKAGVRNKKFYMYIALGCAAVLMAAAIIITAVALANRDQASINAGTSDNEQIENPDDNPVVETPEEFISPVSVVSVLNEYGFYYNKTLGNYYEHMGVDFTAEEGSEVYAVASGTVESVYTSDILI</sequence>
<dbReference type="Gene3D" id="2.70.70.10">
    <property type="entry name" value="Glucose Permease (Domain IIA)"/>
    <property type="match status" value="1"/>
</dbReference>
<evidence type="ECO:0000313" key="2">
    <source>
        <dbReference type="EMBL" id="HIU59039.1"/>
    </source>
</evidence>
<keyword evidence="1" id="KW-0472">Membrane</keyword>
<proteinExistence type="predicted"/>
<dbReference type="InterPro" id="IPR011055">
    <property type="entry name" value="Dup_hybrid_motif"/>
</dbReference>
<name>A0A9D1MF57_9FIRM</name>
<accession>A0A9D1MF57</accession>
<comment type="caution">
    <text evidence="2">The sequence shown here is derived from an EMBL/GenBank/DDBJ whole genome shotgun (WGS) entry which is preliminary data.</text>
</comment>
<gene>
    <name evidence="2" type="ORF">IAC57_02945</name>
</gene>
<keyword evidence="1" id="KW-1133">Transmembrane helix</keyword>
<feature type="non-terminal residue" evidence="2">
    <location>
        <position position="130"/>
    </location>
</feature>
<keyword evidence="1" id="KW-0812">Transmembrane</keyword>
<protein>
    <submittedName>
        <fullName evidence="2">Uncharacterized protein</fullName>
    </submittedName>
</protein>
<reference evidence="2" key="1">
    <citation type="submission" date="2020-10" db="EMBL/GenBank/DDBJ databases">
        <authorList>
            <person name="Gilroy R."/>
        </authorList>
    </citation>
    <scope>NUCLEOTIDE SEQUENCE</scope>
    <source>
        <strain evidence="2">11687</strain>
    </source>
</reference>
<evidence type="ECO:0000313" key="3">
    <source>
        <dbReference type="Proteomes" id="UP000824081"/>
    </source>
</evidence>
<dbReference type="EMBL" id="DVMZ01000078">
    <property type="protein sequence ID" value="HIU59039.1"/>
    <property type="molecule type" value="Genomic_DNA"/>
</dbReference>
<dbReference type="Proteomes" id="UP000824081">
    <property type="component" value="Unassembled WGS sequence"/>
</dbReference>
<feature type="transmembrane region" description="Helical" evidence="1">
    <location>
        <begin position="15"/>
        <end position="40"/>
    </location>
</feature>